<dbReference type="GO" id="GO:0005829">
    <property type="term" value="C:cytosol"/>
    <property type="evidence" value="ECO:0007669"/>
    <property type="project" value="TreeGrafter"/>
</dbReference>
<reference evidence="7 8" key="1">
    <citation type="submission" date="2016-10" db="EMBL/GenBank/DDBJ databases">
        <authorList>
            <person name="de Groot N.N."/>
        </authorList>
    </citation>
    <scope>NUCLEOTIDE SEQUENCE [LARGE SCALE GENOMIC DNA]</scope>
    <source>
        <strain evidence="7 8">DSM 9179</strain>
    </source>
</reference>
<evidence type="ECO:0000256" key="3">
    <source>
        <dbReference type="ARBA" id="ARBA00048462"/>
    </source>
</evidence>
<evidence type="ECO:0000259" key="6">
    <source>
        <dbReference type="SMART" id="SM00827"/>
    </source>
</evidence>
<dbReference type="EC" id="2.3.1.39" evidence="4"/>
<dbReference type="InterPro" id="IPR016036">
    <property type="entry name" value="Malonyl_transacylase_ACP-bd"/>
</dbReference>
<dbReference type="EMBL" id="FOJI01000010">
    <property type="protein sequence ID" value="SEW33196.1"/>
    <property type="molecule type" value="Genomic_DNA"/>
</dbReference>
<dbReference type="SUPFAM" id="SSF55048">
    <property type="entry name" value="Probable ACP-binding domain of malonyl-CoA ACP transacylase"/>
    <property type="match status" value="1"/>
</dbReference>
<feature type="domain" description="Malonyl-CoA:ACP transacylase (MAT)" evidence="6">
    <location>
        <begin position="7"/>
        <end position="293"/>
    </location>
</feature>
<protein>
    <recommendedName>
        <fullName evidence="4">Malonyl CoA-acyl carrier protein transacylase</fullName>
        <ecNumber evidence="4">2.3.1.39</ecNumber>
    </recommendedName>
</protein>
<feature type="active site" evidence="5">
    <location>
        <position position="90"/>
    </location>
</feature>
<evidence type="ECO:0000313" key="7">
    <source>
        <dbReference type="EMBL" id="SEW33196.1"/>
    </source>
</evidence>
<dbReference type="AlphaFoldDB" id="A0A1I0QZ26"/>
<dbReference type="GO" id="GO:0006633">
    <property type="term" value="P:fatty acid biosynthetic process"/>
    <property type="evidence" value="ECO:0007669"/>
    <property type="project" value="TreeGrafter"/>
</dbReference>
<evidence type="ECO:0000256" key="1">
    <source>
        <dbReference type="ARBA" id="ARBA00022679"/>
    </source>
</evidence>
<proteinExistence type="inferred from homology"/>
<accession>A0A1I0QZ26</accession>
<dbReference type="GO" id="GO:0004314">
    <property type="term" value="F:[acyl-carrier-protein] S-malonyltransferase activity"/>
    <property type="evidence" value="ECO:0007669"/>
    <property type="project" value="UniProtKB-EC"/>
</dbReference>
<dbReference type="Gene3D" id="3.30.70.250">
    <property type="entry name" value="Malonyl-CoA ACP transacylase, ACP-binding"/>
    <property type="match status" value="1"/>
</dbReference>
<dbReference type="PANTHER" id="PTHR42681">
    <property type="entry name" value="MALONYL-COA-ACYL CARRIER PROTEIN TRANSACYLASE, MITOCHONDRIAL"/>
    <property type="match status" value="1"/>
</dbReference>
<comment type="catalytic activity">
    <reaction evidence="3 4">
        <text>holo-[ACP] + malonyl-CoA = malonyl-[ACP] + CoA</text>
        <dbReference type="Rhea" id="RHEA:41792"/>
        <dbReference type="Rhea" id="RHEA-COMP:9623"/>
        <dbReference type="Rhea" id="RHEA-COMP:9685"/>
        <dbReference type="ChEBI" id="CHEBI:57287"/>
        <dbReference type="ChEBI" id="CHEBI:57384"/>
        <dbReference type="ChEBI" id="CHEBI:64479"/>
        <dbReference type="ChEBI" id="CHEBI:78449"/>
        <dbReference type="EC" id="2.3.1.39"/>
    </reaction>
</comment>
<dbReference type="InterPro" id="IPR050858">
    <property type="entry name" value="Mal-CoA-ACP_Trans/PKS_FabD"/>
</dbReference>
<keyword evidence="1 4" id="KW-0808">Transferase</keyword>
<evidence type="ECO:0000313" key="8">
    <source>
        <dbReference type="Proteomes" id="UP000199701"/>
    </source>
</evidence>
<keyword evidence="8" id="KW-1185">Reference proteome</keyword>
<dbReference type="InterPro" id="IPR016035">
    <property type="entry name" value="Acyl_Trfase/lysoPLipase"/>
</dbReference>
<evidence type="ECO:0000256" key="2">
    <source>
        <dbReference type="ARBA" id="ARBA00023315"/>
    </source>
</evidence>
<dbReference type="RefSeq" id="WP_092454792.1">
    <property type="nucleotide sequence ID" value="NZ_FOJI01000010.1"/>
</dbReference>
<dbReference type="InterPro" id="IPR024925">
    <property type="entry name" value="Malonyl_CoA-ACP_transAc"/>
</dbReference>
<name>A0A1I0QZ26_9FIRM</name>
<evidence type="ECO:0000256" key="5">
    <source>
        <dbReference type="PIRSR" id="PIRSR000446-1"/>
    </source>
</evidence>
<dbReference type="STRING" id="99656.SAMN05421659_11073"/>
<dbReference type="InterPro" id="IPR014043">
    <property type="entry name" value="Acyl_transferase_dom"/>
</dbReference>
<organism evidence="7 8">
    <name type="scientific">[Clostridium] fimetarium</name>
    <dbReference type="NCBI Taxonomy" id="99656"/>
    <lineage>
        <taxon>Bacteria</taxon>
        <taxon>Bacillati</taxon>
        <taxon>Bacillota</taxon>
        <taxon>Clostridia</taxon>
        <taxon>Lachnospirales</taxon>
        <taxon>Lachnospiraceae</taxon>
    </lineage>
</organism>
<gene>
    <name evidence="7" type="ORF">SAMN05421659_11073</name>
</gene>
<feature type="active site" evidence="5">
    <location>
        <position position="197"/>
    </location>
</feature>
<dbReference type="OrthoDB" id="9805460at2"/>
<sequence length="305" mass="33067">MGKIAFMFPGQGAQYIGMGKDFYEQIAVSKNAFQTASKVVGLDLEKLCFEENEELNITEYTQIAILTVEIALLYALEEIGVKSDINIGLSLGEYSALVASGVLSFEDACKVVRQRGIYMEKEVPAGQGAMSAVLGLDANMIEDCLANVEGNVQIANYNCPGQIVISGDLMAVTDAGKVLTQAGARRVIPLNVSGPFHSQLLKGAGDKLGTVLDTVTINDIRLPYVANYTAQYVKDKNDVKELLKKQVYSSVKFEQSIKMLIEDGVDTFIEIGPGKTLSGFVKKIARDVKVFNVEKVEDLGLFGKV</sequence>
<dbReference type="Gene3D" id="3.40.366.10">
    <property type="entry name" value="Malonyl-Coenzyme A Acyl Carrier Protein, domain 2"/>
    <property type="match status" value="1"/>
</dbReference>
<comment type="similarity">
    <text evidence="4">Belongs to the fabD family.</text>
</comment>
<dbReference type="SMART" id="SM00827">
    <property type="entry name" value="PKS_AT"/>
    <property type="match status" value="1"/>
</dbReference>
<dbReference type="PANTHER" id="PTHR42681:SF1">
    <property type="entry name" value="MALONYL-COA-ACYL CARRIER PROTEIN TRANSACYLASE, MITOCHONDRIAL"/>
    <property type="match status" value="1"/>
</dbReference>
<dbReference type="InterPro" id="IPR004410">
    <property type="entry name" value="Malonyl_CoA-ACP_transAc_FabD"/>
</dbReference>
<keyword evidence="2 4" id="KW-0012">Acyltransferase</keyword>
<dbReference type="Pfam" id="PF00698">
    <property type="entry name" value="Acyl_transf_1"/>
    <property type="match status" value="1"/>
</dbReference>
<dbReference type="NCBIfam" id="TIGR00128">
    <property type="entry name" value="fabD"/>
    <property type="match status" value="1"/>
</dbReference>
<dbReference type="SUPFAM" id="SSF52151">
    <property type="entry name" value="FabD/lysophospholipase-like"/>
    <property type="match status" value="1"/>
</dbReference>
<dbReference type="Proteomes" id="UP000199701">
    <property type="component" value="Unassembled WGS sequence"/>
</dbReference>
<dbReference type="InterPro" id="IPR001227">
    <property type="entry name" value="Ac_transferase_dom_sf"/>
</dbReference>
<dbReference type="FunFam" id="3.30.70.250:FF:000001">
    <property type="entry name" value="Malonyl CoA-acyl carrier protein transacylase"/>
    <property type="match status" value="1"/>
</dbReference>
<evidence type="ECO:0000256" key="4">
    <source>
        <dbReference type="PIRNR" id="PIRNR000446"/>
    </source>
</evidence>
<dbReference type="PIRSF" id="PIRSF000446">
    <property type="entry name" value="Mct"/>
    <property type="match status" value="1"/>
</dbReference>